<evidence type="ECO:0000256" key="5">
    <source>
        <dbReference type="ARBA" id="ARBA00022801"/>
    </source>
</evidence>
<evidence type="ECO:0000256" key="6">
    <source>
        <dbReference type="ARBA" id="ARBA00022960"/>
    </source>
</evidence>
<dbReference type="EMBL" id="JBHTJZ010000005">
    <property type="protein sequence ID" value="MFD0958591.1"/>
    <property type="molecule type" value="Genomic_DNA"/>
</dbReference>
<comment type="pathway">
    <text evidence="1 9">Cell wall biogenesis; peptidoglycan biosynthesis.</text>
</comment>
<dbReference type="InterPro" id="IPR038063">
    <property type="entry name" value="Transpep_catalytic_dom"/>
</dbReference>
<feature type="domain" description="L,D-TPase catalytic" evidence="12">
    <location>
        <begin position="323"/>
        <end position="432"/>
    </location>
</feature>
<evidence type="ECO:0000313" key="14">
    <source>
        <dbReference type="Proteomes" id="UP001596989"/>
    </source>
</evidence>
<dbReference type="PANTHER" id="PTHR30582:SF24">
    <property type="entry name" value="L,D-TRANSPEPTIDASE ERFK_SRFK-RELATED"/>
    <property type="match status" value="1"/>
</dbReference>
<name>A0ABW3HM51_9BACL</name>
<dbReference type="CDD" id="cd16913">
    <property type="entry name" value="YkuD_like"/>
    <property type="match status" value="1"/>
</dbReference>
<keyword evidence="11" id="KW-1133">Transmembrane helix</keyword>
<evidence type="ECO:0000256" key="2">
    <source>
        <dbReference type="ARBA" id="ARBA00005992"/>
    </source>
</evidence>
<keyword evidence="8 9" id="KW-0961">Cell wall biogenesis/degradation</keyword>
<feature type="region of interest" description="Disordered" evidence="10">
    <location>
        <begin position="434"/>
        <end position="466"/>
    </location>
</feature>
<keyword evidence="4 13" id="KW-0808">Transferase</keyword>
<dbReference type="PANTHER" id="PTHR30582">
    <property type="entry name" value="L,D-TRANSPEPTIDASE"/>
    <property type="match status" value="1"/>
</dbReference>
<evidence type="ECO:0000256" key="1">
    <source>
        <dbReference type="ARBA" id="ARBA00004752"/>
    </source>
</evidence>
<dbReference type="Proteomes" id="UP001596989">
    <property type="component" value="Unassembled WGS sequence"/>
</dbReference>
<dbReference type="InterPro" id="IPR005490">
    <property type="entry name" value="LD_TPept_cat_dom"/>
</dbReference>
<dbReference type="SUPFAM" id="SSF141523">
    <property type="entry name" value="L,D-transpeptidase catalytic domain-like"/>
    <property type="match status" value="1"/>
</dbReference>
<comment type="similarity">
    <text evidence="2">Belongs to the YkuD family.</text>
</comment>
<dbReference type="Gene3D" id="2.40.440.10">
    <property type="entry name" value="L,D-transpeptidase catalytic domain-like"/>
    <property type="match status" value="1"/>
</dbReference>
<gene>
    <name evidence="13" type="ORF">ACFQ2I_04240</name>
</gene>
<keyword evidence="7 9" id="KW-0573">Peptidoglycan synthesis</keyword>
<keyword evidence="13" id="KW-0012">Acyltransferase</keyword>
<dbReference type="EC" id="2.3.2.-" evidence="13"/>
<dbReference type="InterPro" id="IPR050979">
    <property type="entry name" value="LD-transpeptidase"/>
</dbReference>
<feature type="active site" description="Proton donor/acceptor" evidence="9">
    <location>
        <position position="392"/>
    </location>
</feature>
<evidence type="ECO:0000256" key="11">
    <source>
        <dbReference type="SAM" id="Phobius"/>
    </source>
</evidence>
<feature type="active site" description="Nucleophile" evidence="9">
    <location>
        <position position="408"/>
    </location>
</feature>
<dbReference type="Pfam" id="PF03734">
    <property type="entry name" value="YkuD"/>
    <property type="match status" value="1"/>
</dbReference>
<reference evidence="14" key="1">
    <citation type="journal article" date="2019" name="Int. J. Syst. Evol. Microbiol.">
        <title>The Global Catalogue of Microorganisms (GCM) 10K type strain sequencing project: providing services to taxonomists for standard genome sequencing and annotation.</title>
        <authorList>
            <consortium name="The Broad Institute Genomics Platform"/>
            <consortium name="The Broad Institute Genome Sequencing Center for Infectious Disease"/>
            <person name="Wu L."/>
            <person name="Ma J."/>
        </authorList>
    </citation>
    <scope>NUCLEOTIDE SEQUENCE [LARGE SCALE GENOMIC DNA]</scope>
    <source>
        <strain evidence="14">CCUG 59129</strain>
    </source>
</reference>
<proteinExistence type="inferred from homology"/>
<dbReference type="GO" id="GO:0016746">
    <property type="term" value="F:acyltransferase activity"/>
    <property type="evidence" value="ECO:0007669"/>
    <property type="project" value="UniProtKB-KW"/>
</dbReference>
<protein>
    <submittedName>
        <fullName evidence="13">L,D-transpeptidase</fullName>
        <ecNumber evidence="13">2.3.2.-</ecNumber>
    </submittedName>
</protein>
<accession>A0ABW3HM51</accession>
<evidence type="ECO:0000256" key="7">
    <source>
        <dbReference type="ARBA" id="ARBA00022984"/>
    </source>
</evidence>
<evidence type="ECO:0000256" key="10">
    <source>
        <dbReference type="SAM" id="MobiDB-lite"/>
    </source>
</evidence>
<dbReference type="RefSeq" id="WP_377562389.1">
    <property type="nucleotide sequence ID" value="NZ_JBHTJZ010000005.1"/>
</dbReference>
<evidence type="ECO:0000256" key="3">
    <source>
        <dbReference type="ARBA" id="ARBA00022676"/>
    </source>
</evidence>
<organism evidence="13 14">
    <name type="scientific">Paenibacillus chungangensis</name>
    <dbReference type="NCBI Taxonomy" id="696535"/>
    <lineage>
        <taxon>Bacteria</taxon>
        <taxon>Bacillati</taxon>
        <taxon>Bacillota</taxon>
        <taxon>Bacilli</taxon>
        <taxon>Bacillales</taxon>
        <taxon>Paenibacillaceae</taxon>
        <taxon>Paenibacillus</taxon>
    </lineage>
</organism>
<comment type="caution">
    <text evidence="13">The sequence shown here is derived from an EMBL/GenBank/DDBJ whole genome shotgun (WGS) entry which is preliminary data.</text>
</comment>
<keyword evidence="11" id="KW-0472">Membrane</keyword>
<evidence type="ECO:0000259" key="12">
    <source>
        <dbReference type="PROSITE" id="PS52029"/>
    </source>
</evidence>
<keyword evidence="14" id="KW-1185">Reference proteome</keyword>
<dbReference type="PROSITE" id="PS52029">
    <property type="entry name" value="LD_TPASE"/>
    <property type="match status" value="1"/>
</dbReference>
<evidence type="ECO:0000256" key="4">
    <source>
        <dbReference type="ARBA" id="ARBA00022679"/>
    </source>
</evidence>
<keyword evidence="3" id="KW-0328">Glycosyltransferase</keyword>
<feature type="transmembrane region" description="Helical" evidence="11">
    <location>
        <begin position="83"/>
        <end position="103"/>
    </location>
</feature>
<evidence type="ECO:0000313" key="13">
    <source>
        <dbReference type="EMBL" id="MFD0958591.1"/>
    </source>
</evidence>
<sequence>MKKPDDILYLKQFVKQHPDNKMGWYLLGKHYREAGKDGKANYCFIQAGDIYDAYEQESHPLAHSEQQLEELKRWDRTQKKRKLWRRTALAAAILLIVTLLIPYNQFGRKDTQPDNQQPAATTTAAARLAVGVIFIPQAHFQPVGYAMEKLMEAGGGAPRLTLAASLGEEGGMMQWISRARLYMTADRSQGGNPLELKLLDREACLCEPWDRSRAEEVLKDWKKRQETHWVLGSGIMQYKRIYGKWPESLNDLIRPYPNNILSGEGDGMGESFSGLLEVIKKKAALREKDSQDSGEGKVKAGAADLVRTVSSNGLYDEAWDKPLEVIVDTDSYQLAVVQNNIVIRSYTVGLGGDKTPEGDFYISEKVRNPKGSQEGMFGTRGMTLSGSLYAIHGTNEPDSIGKDESLGCIRMRDTDVEELYDLVPLGTRVTIKGGKLPFGPKQPENNFSLVPKQDESNPSKVYQWLT</sequence>
<keyword evidence="11" id="KW-0812">Transmembrane</keyword>
<keyword evidence="6 9" id="KW-0133">Cell shape</keyword>
<keyword evidence="5" id="KW-0378">Hydrolase</keyword>
<evidence type="ECO:0000256" key="9">
    <source>
        <dbReference type="PROSITE-ProRule" id="PRU01373"/>
    </source>
</evidence>
<evidence type="ECO:0000256" key="8">
    <source>
        <dbReference type="ARBA" id="ARBA00023316"/>
    </source>
</evidence>